<gene>
    <name evidence="3" type="ORF">ARC23_13315</name>
</gene>
<dbReference type="Pfam" id="PF14040">
    <property type="entry name" value="DNase_NucA_NucB"/>
    <property type="match status" value="1"/>
</dbReference>
<keyword evidence="4" id="KW-1185">Reference proteome</keyword>
<evidence type="ECO:0000256" key="1">
    <source>
        <dbReference type="SAM" id="SignalP"/>
    </source>
</evidence>
<feature type="chain" id="PRO_5006391509" description="Deoxyribonuclease NucA/NucB domain-containing protein" evidence="1">
    <location>
        <begin position="24"/>
        <end position="360"/>
    </location>
</feature>
<dbReference type="Proteomes" id="UP000051757">
    <property type="component" value="Unassembled WGS sequence"/>
</dbReference>
<dbReference type="OrthoDB" id="2751008at2"/>
<evidence type="ECO:0000259" key="2">
    <source>
        <dbReference type="Pfam" id="PF14040"/>
    </source>
</evidence>
<comment type="caution">
    <text evidence="3">The sequence shown here is derived from an EMBL/GenBank/DDBJ whole genome shotgun (WGS) entry which is preliminary data.</text>
</comment>
<dbReference type="AlphaFoldDB" id="A0A0R0AY35"/>
<sequence>MKLTPLALALALAATLCGFTAHAQQEDDCPSDAQMIATMSFTELERYEADMRNEEPSFEELCKDATDKDEEEATGSRRHYCVKRTARYVSYNTDIGAEEYSDVTMYDYAYLPRTGTTWTHRVRVVIQDVLGEASKGLTMAPFLYCGSCTDRQQFQLITIGGQGAYDFAATLSMDTEDGRTSQNTQLILTRFNVDQTPIEMSAPELRCERLANSHSGCRHPGYPGVLELSLSDPDVDESAAHILAAQAALPNNIGRWDPDPALRGKAMTRMRNDTARLANQRASKVLCMQRFPGLPGAGKDCDEYPFASTYQGASLVPEDQMSVHYLDSSDNRRVGGKLGQFYCGSERIVDGEEFWVRIIP</sequence>
<name>A0A0R0AY35_9GAMM</name>
<keyword evidence="1" id="KW-0732">Signal</keyword>
<evidence type="ECO:0000313" key="3">
    <source>
        <dbReference type="EMBL" id="KRG49829.1"/>
    </source>
</evidence>
<proteinExistence type="predicted"/>
<protein>
    <recommendedName>
        <fullName evidence="2">Deoxyribonuclease NucA/NucB domain-containing protein</fullName>
    </recommendedName>
</protein>
<evidence type="ECO:0000313" key="4">
    <source>
        <dbReference type="Proteomes" id="UP000051757"/>
    </source>
</evidence>
<dbReference type="EMBL" id="LLXV01000040">
    <property type="protein sequence ID" value="KRG49829.1"/>
    <property type="molecule type" value="Genomic_DNA"/>
</dbReference>
<feature type="signal peptide" evidence="1">
    <location>
        <begin position="1"/>
        <end position="23"/>
    </location>
</feature>
<accession>A0A0R0AY35</accession>
<organism evidence="3 4">
    <name type="scientific">Stenotrophomonas beteli</name>
    <dbReference type="NCBI Taxonomy" id="3384461"/>
    <lineage>
        <taxon>Bacteria</taxon>
        <taxon>Pseudomonadati</taxon>
        <taxon>Pseudomonadota</taxon>
        <taxon>Gammaproteobacteria</taxon>
        <taxon>Lysobacterales</taxon>
        <taxon>Lysobacteraceae</taxon>
        <taxon>Stenotrophomonas</taxon>
        <taxon>Stenotrophomonas maltophilia group</taxon>
    </lineage>
</organism>
<reference evidence="3 4" key="1">
    <citation type="journal article" date="2016" name="Front. Microbiol.">
        <title>Genome Sequence of Type Strains of Genus Stenotrophomonas.</title>
        <authorList>
            <person name="Patil P.P."/>
            <person name="Midha S."/>
            <person name="Kumar S."/>
            <person name="Patil P.B."/>
        </authorList>
    </citation>
    <scope>NUCLEOTIDE SEQUENCE [LARGE SCALE GENOMIC DNA]</scope>
    <source>
        <strain evidence="3 4">LMG 978</strain>
    </source>
</reference>
<feature type="domain" description="Deoxyribonuclease NucA/NucB" evidence="2">
    <location>
        <begin position="271"/>
        <end position="356"/>
    </location>
</feature>
<dbReference type="InterPro" id="IPR029476">
    <property type="entry name" value="DNase_NucA_NucB"/>
</dbReference>